<organism evidence="1 2">
    <name type="scientific">Sphingobacterium alimentarium</name>
    <dbReference type="NCBI Taxonomy" id="797292"/>
    <lineage>
        <taxon>Bacteria</taxon>
        <taxon>Pseudomonadati</taxon>
        <taxon>Bacteroidota</taxon>
        <taxon>Sphingobacteriia</taxon>
        <taxon>Sphingobacteriales</taxon>
        <taxon>Sphingobacteriaceae</taxon>
        <taxon>Sphingobacterium</taxon>
    </lineage>
</organism>
<evidence type="ECO:0000313" key="2">
    <source>
        <dbReference type="Proteomes" id="UP000295197"/>
    </source>
</evidence>
<sequence length="296" mass="34402">MNARQINSIPIVSYLKSLNIEPYKQFSSYAMFLSPLRNEIYPSFKVTFKENLWIDYGISGKNGGTLIDLILCMHPDYSVSDAIKSISDLTTFYSSFQQQPILCNSDSKLEILMVKPLTYNLKLCEYVRSRGIDFYLANKYVKAVRYRRSPWLFWAVGNRNEKGWSLRNEKFKGCTNQSYSLFTNNSKKLCVMEGIFDFLSYITLINSEYIQNSDYLILNSTTNLKSSMSAIEKYDYVELYLDRDNSGVSSLKYIKECIKGRGEDKSFLYDGYKDLNEYLISTTIKKPNFIHALRNL</sequence>
<dbReference type="AlphaFoldDB" id="A0A4R3VLT4"/>
<accession>A0A4R3VLT4</accession>
<name>A0A4R3VLT4_9SPHI</name>
<dbReference type="Pfam" id="PF13155">
    <property type="entry name" value="Toprim_2"/>
    <property type="match status" value="1"/>
</dbReference>
<dbReference type="EMBL" id="SMBZ01000071">
    <property type="protein sequence ID" value="TCV05652.1"/>
    <property type="molecule type" value="Genomic_DNA"/>
</dbReference>
<evidence type="ECO:0000313" key="1">
    <source>
        <dbReference type="EMBL" id="TCV05652.1"/>
    </source>
</evidence>
<protein>
    <submittedName>
        <fullName evidence="1">Toprim domain-containing protein</fullName>
    </submittedName>
</protein>
<reference evidence="1 2" key="1">
    <citation type="submission" date="2019-03" db="EMBL/GenBank/DDBJ databases">
        <title>Genomic Encyclopedia of Type Strains, Phase IV (KMG-IV): sequencing the most valuable type-strain genomes for metagenomic binning, comparative biology and taxonomic classification.</title>
        <authorList>
            <person name="Goeker M."/>
        </authorList>
    </citation>
    <scope>NUCLEOTIDE SEQUENCE [LARGE SCALE GENOMIC DNA]</scope>
    <source>
        <strain evidence="1 2">DSM 22362</strain>
    </source>
</reference>
<dbReference type="Gene3D" id="3.40.1360.10">
    <property type="match status" value="1"/>
</dbReference>
<gene>
    <name evidence="1" type="ORF">EDC17_10716</name>
</gene>
<proteinExistence type="predicted"/>
<dbReference type="Proteomes" id="UP000295197">
    <property type="component" value="Unassembled WGS sequence"/>
</dbReference>
<keyword evidence="2" id="KW-1185">Reference proteome</keyword>
<dbReference type="SUPFAM" id="SSF57783">
    <property type="entry name" value="Zinc beta-ribbon"/>
    <property type="match status" value="1"/>
</dbReference>
<dbReference type="OrthoDB" id="8536512at2"/>
<comment type="caution">
    <text evidence="1">The sequence shown here is derived from an EMBL/GenBank/DDBJ whole genome shotgun (WGS) entry which is preliminary data.</text>
</comment>
<dbReference type="RefSeq" id="WP_132779171.1">
    <property type="nucleotide sequence ID" value="NZ_SMBZ01000071.1"/>
</dbReference>